<evidence type="ECO:0000313" key="5">
    <source>
        <dbReference type="Proteomes" id="UP000295733"/>
    </source>
</evidence>
<comment type="similarity">
    <text evidence="1">Belongs to the ATP12 family.</text>
</comment>
<evidence type="ECO:0000313" key="4">
    <source>
        <dbReference type="EMBL" id="TCP20673.1"/>
    </source>
</evidence>
<dbReference type="Gene3D" id="3.30.2180.10">
    <property type="entry name" value="ATP12-like"/>
    <property type="match status" value="1"/>
</dbReference>
<evidence type="ECO:0000256" key="2">
    <source>
        <dbReference type="ARBA" id="ARBA00022946"/>
    </source>
</evidence>
<reference evidence="4 5" key="1">
    <citation type="submission" date="2019-03" db="EMBL/GenBank/DDBJ databases">
        <title>Genomic Encyclopedia of Type Strains, Phase IV (KMG-IV): sequencing the most valuable type-strain genomes for metagenomic binning, comparative biology and taxonomic classification.</title>
        <authorList>
            <person name="Goeker M."/>
        </authorList>
    </citation>
    <scope>NUCLEOTIDE SEQUENCE [LARGE SCALE GENOMIC DNA]</scope>
    <source>
        <strain evidence="4 5">DSM 2781</strain>
    </source>
</reference>
<evidence type="ECO:0000256" key="1">
    <source>
        <dbReference type="ARBA" id="ARBA00008231"/>
    </source>
</evidence>
<dbReference type="GO" id="GO:0043461">
    <property type="term" value="P:proton-transporting ATP synthase complex assembly"/>
    <property type="evidence" value="ECO:0007669"/>
    <property type="project" value="InterPro"/>
</dbReference>
<dbReference type="InterPro" id="IPR011419">
    <property type="entry name" value="ATP12_ATP_synth-F1-assembly"/>
</dbReference>
<protein>
    <submittedName>
        <fullName evidence="4">Chaperone required for assembly of F1-ATPase</fullName>
    </submittedName>
</protein>
<gene>
    <name evidence="4" type="ORF">EV656_11820</name>
</gene>
<evidence type="ECO:0000256" key="3">
    <source>
        <dbReference type="ARBA" id="ARBA00023186"/>
    </source>
</evidence>
<dbReference type="InterPro" id="IPR042272">
    <property type="entry name" value="ATP12_ATP_synth-F1-assembly_N"/>
</dbReference>
<organism evidence="4 5">
    <name type="scientific">Rhodovulum adriaticum</name>
    <name type="common">Rhodopseudomonas adriatica</name>
    <dbReference type="NCBI Taxonomy" id="35804"/>
    <lineage>
        <taxon>Bacteria</taxon>
        <taxon>Pseudomonadati</taxon>
        <taxon>Pseudomonadota</taxon>
        <taxon>Alphaproteobacteria</taxon>
        <taxon>Rhodobacterales</taxon>
        <taxon>Paracoccaceae</taxon>
        <taxon>Rhodovulum</taxon>
    </lineage>
</organism>
<dbReference type="AlphaFoldDB" id="A0A4R2NH05"/>
<dbReference type="InterPro" id="IPR023335">
    <property type="entry name" value="ATP12_ortho_dom_sf"/>
</dbReference>
<sequence length="238" mass="25685">MSEWAPRRFWDTAKVAEAGHGFTVHLDGRPVKTPAKAPFVVPTRAMAAAAAAEWDAQQEVVNPLSMPVTRSANAALDKVTPQHAEVAALIAAYGESDLLCHRADSPAELAARQAAAWDPLLEWSRSALGAPLTVTCGVLPCAQPQDSLAALRRRVAALDAFTLTALHDLVGLSGSLIIGLAALEDAVSAERLWEVSRIDETWQQEQWGVDEEAAETAATKRRDFLHARRFHELARVSA</sequence>
<dbReference type="Pfam" id="PF07542">
    <property type="entry name" value="ATP12"/>
    <property type="match status" value="1"/>
</dbReference>
<dbReference type="SUPFAM" id="SSF160909">
    <property type="entry name" value="ATP12-like"/>
    <property type="match status" value="1"/>
</dbReference>
<comment type="caution">
    <text evidence="4">The sequence shown here is derived from an EMBL/GenBank/DDBJ whole genome shotgun (WGS) entry which is preliminary data.</text>
</comment>
<proteinExistence type="inferred from homology"/>
<dbReference type="OrthoDB" id="9797825at2"/>
<keyword evidence="2" id="KW-0809">Transit peptide</keyword>
<dbReference type="EMBL" id="SLXL01000018">
    <property type="protein sequence ID" value="TCP20673.1"/>
    <property type="molecule type" value="Genomic_DNA"/>
</dbReference>
<dbReference type="Gene3D" id="1.10.3580.10">
    <property type="entry name" value="ATP12 ATPase"/>
    <property type="match status" value="1"/>
</dbReference>
<dbReference type="PANTHER" id="PTHR21013">
    <property type="entry name" value="ATP SYNTHASE MITOCHONDRIAL F1 COMPLEX ASSEMBLY FACTOR 2/ATP12 PROTEIN, MITOCHONDRIAL PRECURSOR"/>
    <property type="match status" value="1"/>
</dbReference>
<dbReference type="RefSeq" id="WP_132605640.1">
    <property type="nucleotide sequence ID" value="NZ_NRRP01000039.1"/>
</dbReference>
<keyword evidence="5" id="KW-1185">Reference proteome</keyword>
<dbReference type="PANTHER" id="PTHR21013:SF10">
    <property type="entry name" value="ATP SYNTHASE MITOCHONDRIAL F1 COMPLEX ASSEMBLY FACTOR 2"/>
    <property type="match status" value="1"/>
</dbReference>
<name>A0A4R2NH05_RHOAD</name>
<accession>A0A4R2NH05</accession>
<keyword evidence="3" id="KW-0143">Chaperone</keyword>
<dbReference type="Proteomes" id="UP000295733">
    <property type="component" value="Unassembled WGS sequence"/>
</dbReference>